<accession>A0AAV5ED51</accession>
<dbReference type="PANTHER" id="PTHR26379:SF215">
    <property type="entry name" value="BTB DOMAIN-CONTAINING PROTEIN"/>
    <property type="match status" value="1"/>
</dbReference>
<dbReference type="SUPFAM" id="SSF54695">
    <property type="entry name" value="POZ domain"/>
    <property type="match status" value="1"/>
</dbReference>
<dbReference type="InterPro" id="IPR056423">
    <property type="entry name" value="BACK_BPM_SPOP"/>
</dbReference>
<dbReference type="EMBL" id="BQKI01000075">
    <property type="protein sequence ID" value="GJN20406.1"/>
    <property type="molecule type" value="Genomic_DNA"/>
</dbReference>
<dbReference type="Pfam" id="PF24570">
    <property type="entry name" value="BACK_BPM_SPOP"/>
    <property type="match status" value="1"/>
</dbReference>
<evidence type="ECO:0000256" key="1">
    <source>
        <dbReference type="ARBA" id="ARBA00004906"/>
    </source>
</evidence>
<dbReference type="GO" id="GO:0016567">
    <property type="term" value="P:protein ubiquitination"/>
    <property type="evidence" value="ECO:0007669"/>
    <property type="project" value="InterPro"/>
</dbReference>
<dbReference type="Proteomes" id="UP001054889">
    <property type="component" value="Unassembled WGS sequence"/>
</dbReference>
<dbReference type="InterPro" id="IPR045005">
    <property type="entry name" value="BPM1-6"/>
</dbReference>
<dbReference type="PANTHER" id="PTHR26379">
    <property type="entry name" value="BTB/POZ AND MATH DOMAIN-CONTAINING PROTEIN 1"/>
    <property type="match status" value="1"/>
</dbReference>
<dbReference type="Gene3D" id="3.30.710.10">
    <property type="entry name" value="Potassium Channel Kv1.1, Chain A"/>
    <property type="match status" value="1"/>
</dbReference>
<evidence type="ECO:0000259" key="3">
    <source>
        <dbReference type="PROSITE" id="PS50097"/>
    </source>
</evidence>
<proteinExistence type="inferred from homology"/>
<evidence type="ECO:0000313" key="6">
    <source>
        <dbReference type="Proteomes" id="UP001054889"/>
    </source>
</evidence>
<reference evidence="5" key="2">
    <citation type="submission" date="2021-12" db="EMBL/GenBank/DDBJ databases">
        <title>Resequencing data analysis of finger millet.</title>
        <authorList>
            <person name="Hatakeyama M."/>
            <person name="Aluri S."/>
            <person name="Balachadran M.T."/>
            <person name="Sivarajan S.R."/>
            <person name="Poveda L."/>
            <person name="Shimizu-Inatsugi R."/>
            <person name="Schlapbach R."/>
            <person name="Sreeman S.M."/>
            <person name="Shimizu K.K."/>
        </authorList>
    </citation>
    <scope>NUCLEOTIDE SEQUENCE</scope>
</reference>
<dbReference type="InterPro" id="IPR011333">
    <property type="entry name" value="SKP1/BTB/POZ_sf"/>
</dbReference>
<dbReference type="InterPro" id="IPR002083">
    <property type="entry name" value="MATH/TRAF_dom"/>
</dbReference>
<dbReference type="Pfam" id="PF00651">
    <property type="entry name" value="BTB"/>
    <property type="match status" value="1"/>
</dbReference>
<evidence type="ECO:0000256" key="2">
    <source>
        <dbReference type="ARBA" id="ARBA00010846"/>
    </source>
</evidence>
<dbReference type="PROSITE" id="PS50144">
    <property type="entry name" value="MATH"/>
    <property type="match status" value="1"/>
</dbReference>
<evidence type="ECO:0000259" key="4">
    <source>
        <dbReference type="PROSITE" id="PS50144"/>
    </source>
</evidence>
<dbReference type="PROSITE" id="PS50097">
    <property type="entry name" value="BTB"/>
    <property type="match status" value="1"/>
</dbReference>
<comment type="pathway">
    <text evidence="1">Protein modification; protein ubiquitination.</text>
</comment>
<evidence type="ECO:0000313" key="5">
    <source>
        <dbReference type="EMBL" id="GJN20406.1"/>
    </source>
</evidence>
<dbReference type="SMART" id="SM00225">
    <property type="entry name" value="BTB"/>
    <property type="match status" value="1"/>
</dbReference>
<comment type="caution">
    <text evidence="5">The sequence shown here is derived from an EMBL/GenBank/DDBJ whole genome shotgun (WGS) entry which is preliminary data.</text>
</comment>
<keyword evidence="6" id="KW-1185">Reference proteome</keyword>
<sequence>MMTSSDAIDSYCGFPLFHRLHSQLSLSLPLSLSLFINLKDRSSYVSLVLNLKDRIPDNAIIVRFNFSFIDQVDLQKPSHIGTKPACKFFTDKQNSWGMYQFIKLEDLEQQHLKDDCFMVWCDIIILGVARVADIAVPAPPAAAFMPPPPDWPQHFRALLQGADVRFLIKTKTFAVHWCVLAARSLMFSAELYSTMKEGAANTAIMEIDDMRADMFSNLLHFIYTDSLLLETTSTTELGKHDEAASSTVQHLLMAVDRYGMERLKLICEDKLCRHISLNTVGTTLVLAEQHHCKKLKHACFKFIKTQKKLDVVVATDGFQHLAKSCPFALFELIAKLGEDN</sequence>
<evidence type="ECO:0008006" key="7">
    <source>
        <dbReference type="Google" id="ProtNLM"/>
    </source>
</evidence>
<dbReference type="CDD" id="cd00121">
    <property type="entry name" value="MATH"/>
    <property type="match status" value="1"/>
</dbReference>
<reference evidence="5" key="1">
    <citation type="journal article" date="2018" name="DNA Res.">
        <title>Multiple hybrid de novo genome assembly of finger millet, an orphan allotetraploid crop.</title>
        <authorList>
            <person name="Hatakeyama M."/>
            <person name="Aluri S."/>
            <person name="Balachadran M.T."/>
            <person name="Sivarajan S.R."/>
            <person name="Patrignani A."/>
            <person name="Gruter S."/>
            <person name="Poveda L."/>
            <person name="Shimizu-Inatsugi R."/>
            <person name="Baeten J."/>
            <person name="Francoijs K.J."/>
            <person name="Nataraja K.N."/>
            <person name="Reddy Y.A.N."/>
            <person name="Phadnis S."/>
            <person name="Ravikumar R.L."/>
            <person name="Schlapbach R."/>
            <person name="Sreeman S.M."/>
            <person name="Shimizu K.K."/>
        </authorList>
    </citation>
    <scope>NUCLEOTIDE SEQUENCE</scope>
</reference>
<organism evidence="5 6">
    <name type="scientific">Eleusine coracana subsp. coracana</name>
    <dbReference type="NCBI Taxonomy" id="191504"/>
    <lineage>
        <taxon>Eukaryota</taxon>
        <taxon>Viridiplantae</taxon>
        <taxon>Streptophyta</taxon>
        <taxon>Embryophyta</taxon>
        <taxon>Tracheophyta</taxon>
        <taxon>Spermatophyta</taxon>
        <taxon>Magnoliopsida</taxon>
        <taxon>Liliopsida</taxon>
        <taxon>Poales</taxon>
        <taxon>Poaceae</taxon>
        <taxon>PACMAD clade</taxon>
        <taxon>Chloridoideae</taxon>
        <taxon>Cynodonteae</taxon>
        <taxon>Eleusininae</taxon>
        <taxon>Eleusine</taxon>
    </lineage>
</organism>
<comment type="similarity">
    <text evidence="2">Belongs to the Tdpoz family.</text>
</comment>
<dbReference type="SUPFAM" id="SSF49599">
    <property type="entry name" value="TRAF domain-like"/>
    <property type="match status" value="1"/>
</dbReference>
<protein>
    <recommendedName>
        <fullName evidence="7">BTB domain-containing protein</fullName>
    </recommendedName>
</protein>
<dbReference type="Gene3D" id="2.60.210.10">
    <property type="entry name" value="Apoptosis, Tumor Necrosis Factor Receptor Associated Protein 2, Chain A"/>
    <property type="match status" value="1"/>
</dbReference>
<dbReference type="InterPro" id="IPR008974">
    <property type="entry name" value="TRAF-like"/>
</dbReference>
<dbReference type="Pfam" id="PF22486">
    <property type="entry name" value="MATH_2"/>
    <property type="match status" value="1"/>
</dbReference>
<dbReference type="InterPro" id="IPR000210">
    <property type="entry name" value="BTB/POZ_dom"/>
</dbReference>
<gene>
    <name evidence="5" type="primary">gb07781</name>
    <name evidence="5" type="ORF">PR202_gb07781</name>
</gene>
<dbReference type="AlphaFoldDB" id="A0AAV5ED51"/>
<feature type="domain" description="MATH" evidence="4">
    <location>
        <begin position="1"/>
        <end position="123"/>
    </location>
</feature>
<feature type="domain" description="BTB" evidence="3">
    <location>
        <begin position="162"/>
        <end position="231"/>
    </location>
</feature>
<dbReference type="Gene3D" id="1.25.40.420">
    <property type="match status" value="1"/>
</dbReference>
<name>A0AAV5ED51_ELECO</name>